<name>A0A5E7V7M3_PSEFL</name>
<dbReference type="Proteomes" id="UP000412311">
    <property type="component" value="Unassembled WGS sequence"/>
</dbReference>
<evidence type="ECO:0000259" key="1">
    <source>
        <dbReference type="Pfam" id="PF06527"/>
    </source>
</evidence>
<dbReference type="InterPro" id="IPR009492">
    <property type="entry name" value="TniQ"/>
</dbReference>
<feature type="domain" description="TniQ" evidence="1">
    <location>
        <begin position="48"/>
        <end position="169"/>
    </location>
</feature>
<protein>
    <recommendedName>
        <fullName evidence="1">TniQ domain-containing protein</fullName>
    </recommendedName>
</protein>
<dbReference type="EMBL" id="CABVJG010000014">
    <property type="protein sequence ID" value="VVQ18895.1"/>
    <property type="molecule type" value="Genomic_DNA"/>
</dbReference>
<proteinExistence type="predicted"/>
<sequence length="354" mass="39649">MFYKSAEHVDQQLIILREQNEARKLAAMHRMHAANEMPAPPTINLLIKTKLFPWESLESLLFRVSTLNQLSGISILQRALMLPENGVMSIQRHLQLGVALGQDLRALSPTIPTLMSKSTIRLQGHLLPIKHLALSSSRVCPHCVEEPGYGKSYWALAPFSVCEMHKCMLIDSCSACEKPLSATRPAYDRCSCGARYSKTTSTDCSEQIQEMSSIIAAKFTRQPIADGSRFYPDEVLSMELLDVLELLAFLAALSEDPGTTYLDLNRKVVSLKLCHRRCKKATSALLDWPNGFHRLLASTRSFRPYNETAATVYNSISHVIGAITAGTQRKWSRFILSGVESFLSKRESWSHSSY</sequence>
<dbReference type="RefSeq" id="WP_150794899.1">
    <property type="nucleotide sequence ID" value="NZ_CABVJG010000014.1"/>
</dbReference>
<dbReference type="AlphaFoldDB" id="A0A5E7V7M3"/>
<reference evidence="2 3" key="1">
    <citation type="submission" date="2019-09" db="EMBL/GenBank/DDBJ databases">
        <authorList>
            <person name="Chandra G."/>
            <person name="Truman W A."/>
        </authorList>
    </citation>
    <scope>NUCLEOTIDE SEQUENCE [LARGE SCALE GENOMIC DNA]</scope>
    <source>
        <strain evidence="2">PS925</strain>
    </source>
</reference>
<gene>
    <name evidence="2" type="ORF">PS925_04509</name>
</gene>
<accession>A0A5E7V7M3</accession>
<organism evidence="2 3">
    <name type="scientific">Pseudomonas fluorescens</name>
    <dbReference type="NCBI Taxonomy" id="294"/>
    <lineage>
        <taxon>Bacteria</taxon>
        <taxon>Pseudomonadati</taxon>
        <taxon>Pseudomonadota</taxon>
        <taxon>Gammaproteobacteria</taxon>
        <taxon>Pseudomonadales</taxon>
        <taxon>Pseudomonadaceae</taxon>
        <taxon>Pseudomonas</taxon>
    </lineage>
</organism>
<evidence type="ECO:0000313" key="2">
    <source>
        <dbReference type="EMBL" id="VVQ18895.1"/>
    </source>
</evidence>
<dbReference type="Pfam" id="PF06527">
    <property type="entry name" value="TniQ"/>
    <property type="match status" value="1"/>
</dbReference>
<evidence type="ECO:0000313" key="3">
    <source>
        <dbReference type="Proteomes" id="UP000412311"/>
    </source>
</evidence>